<protein>
    <submittedName>
        <fullName evidence="1">Uncharacterized protein</fullName>
    </submittedName>
</protein>
<organism evidence="1 2">
    <name type="scientific">Mycobacterium phage IPhane7</name>
    <dbReference type="NCBI Taxonomy" id="2301552"/>
    <lineage>
        <taxon>Viruses</taxon>
        <taxon>Duplodnaviria</taxon>
        <taxon>Heunggongvirae</taxon>
        <taxon>Uroviricota</taxon>
        <taxon>Caudoviricetes</taxon>
        <taxon>Vilmaviridae</taxon>
        <taxon>Mclasvirinae</taxon>
        <taxon>Bongovirus</taxon>
        <taxon>Bongovirus bongo</taxon>
    </lineage>
</organism>
<sequence length="87" mass="9542">MTQTIVMDADTALAQAIKQRAASGENHYLVLKDSSGRVMYSGEIFQFSWTPGGDTTVTLRQTEQALAESVALFADSKRAEFELRGLL</sequence>
<dbReference type="EMBL" id="MH697587">
    <property type="protein sequence ID" value="AXQ52705.1"/>
    <property type="molecule type" value="Genomic_DNA"/>
</dbReference>
<name>A0A385D342_9CAUD</name>
<dbReference type="Proteomes" id="UP000263300">
    <property type="component" value="Segment"/>
</dbReference>
<evidence type="ECO:0000313" key="2">
    <source>
        <dbReference type="Proteomes" id="UP000263300"/>
    </source>
</evidence>
<evidence type="ECO:0000313" key="1">
    <source>
        <dbReference type="EMBL" id="AXQ52705.1"/>
    </source>
</evidence>
<gene>
    <name evidence="1" type="primary">64</name>
    <name evidence="1" type="ORF">SEA_IPHANE7_64</name>
</gene>
<proteinExistence type="predicted"/>
<accession>A0A385D342</accession>
<reference evidence="1 2" key="1">
    <citation type="submission" date="2018-07" db="EMBL/GenBank/DDBJ databases">
        <authorList>
            <person name="Billings M."/>
            <person name="Bovender A."/>
            <person name="Brown J."/>
            <person name="Buchanan C."/>
            <person name="Burns J."/>
            <person name="Cash A."/>
            <person name="Curtis S."/>
            <person name="Johnson C."/>
            <person name="Jones C."/>
            <person name="Kelnhofer D."/>
            <person name="Killilee J."/>
            <person name="Moore A."/>
            <person name="Norton M."/>
            <person name="Rood D."/>
            <person name="Salvo H."/>
            <person name="Weatherman E."/>
            <person name="Winchel S."/>
            <person name="Wood S."/>
            <person name="Eckardt M.A."/>
            <person name="Gainey M.D."/>
            <person name="Wallen J.R."/>
            <person name="Garlena R.A."/>
            <person name="Russell D.A."/>
            <person name="Pope W.H."/>
            <person name="Jacobs-Sera D."/>
            <person name="Hatfull G.F."/>
        </authorList>
    </citation>
    <scope>NUCLEOTIDE SEQUENCE [LARGE SCALE GENOMIC DNA]</scope>
</reference>